<reference evidence="1 2" key="1">
    <citation type="submission" date="2015-01" db="EMBL/GenBank/DDBJ databases">
        <title>Genome sequencing of Methylobacterium platani JCM14648 type strain.</title>
        <authorList>
            <person name="Chaudhry V."/>
            <person name="Patil P.B."/>
        </authorList>
    </citation>
    <scope>NUCLEOTIDE SEQUENCE [LARGE SCALE GENOMIC DNA]</scope>
    <source>
        <strain evidence="1 2">JCM 14648</strain>
    </source>
</reference>
<keyword evidence="2" id="KW-1185">Reference proteome</keyword>
<accession>A0ABR5H1C2</accession>
<gene>
    <name evidence="1" type="ORF">SQ03_13925</name>
</gene>
<dbReference type="EMBL" id="JXOD01000116">
    <property type="protein sequence ID" value="KMO16769.1"/>
    <property type="molecule type" value="Genomic_DNA"/>
</dbReference>
<dbReference type="Proteomes" id="UP000035947">
    <property type="component" value="Unassembled WGS sequence"/>
</dbReference>
<evidence type="ECO:0000313" key="2">
    <source>
        <dbReference type="Proteomes" id="UP000035947"/>
    </source>
</evidence>
<evidence type="ECO:0008006" key="3">
    <source>
        <dbReference type="Google" id="ProtNLM"/>
    </source>
</evidence>
<comment type="caution">
    <text evidence="1">The sequence shown here is derived from an EMBL/GenBank/DDBJ whole genome shotgun (WGS) entry which is preliminary data.</text>
</comment>
<name>A0ABR5H1C2_9HYPH</name>
<sequence>MSDLGHRSGGRMARWRALAAVLSLYGLLLQVFLVGLSPAPVAAASGFLCQGHHEGRREPAGRDGPAQAHACCPMACADPFAPPVPAAGPAFPPRAATGLTWRGAAITASRGPAAGSASARGPPAA</sequence>
<protein>
    <recommendedName>
        <fullName evidence="3">DUF2946 domain-containing protein</fullName>
    </recommendedName>
</protein>
<organism evidence="1 2">
    <name type="scientific">Methylobacterium platani JCM 14648</name>
    <dbReference type="NCBI Taxonomy" id="1295136"/>
    <lineage>
        <taxon>Bacteria</taxon>
        <taxon>Pseudomonadati</taxon>
        <taxon>Pseudomonadota</taxon>
        <taxon>Alphaproteobacteria</taxon>
        <taxon>Hyphomicrobiales</taxon>
        <taxon>Methylobacteriaceae</taxon>
        <taxon>Methylobacterium</taxon>
    </lineage>
</organism>
<proteinExistence type="predicted"/>
<evidence type="ECO:0000313" key="1">
    <source>
        <dbReference type="EMBL" id="KMO16769.1"/>
    </source>
</evidence>